<evidence type="ECO:0000313" key="1">
    <source>
        <dbReference type="EMBL" id="QPI16557.1"/>
    </source>
</evidence>
<name>A0A7S9XGZ1_9VIRU</name>
<accession>A0A7S9XGZ1</accession>
<reference evidence="1" key="1">
    <citation type="submission" date="2020-08" db="EMBL/GenBank/DDBJ databases">
        <title>Bridging the membrane lipid divide: bacteria of the FCB group superphylum have the potential to synthesize archaeal ether lipids.</title>
        <authorList>
            <person name="Villanueva L."/>
            <person name="von Meijenfeldt F.A.B."/>
            <person name="Westbye A.B."/>
            <person name="Yadav S."/>
            <person name="Hopmans E.C."/>
            <person name="Dutilh B.E."/>
            <person name="Sinninghe Damste J.S."/>
        </authorList>
    </citation>
    <scope>NUCLEOTIDE SEQUENCE</scope>
    <source>
        <strain evidence="1">NIOZ-UU159</strain>
    </source>
</reference>
<gene>
    <name evidence="1" type="ORF">NIOZUU159_00046</name>
</gene>
<organism evidence="1">
    <name type="scientific">Virus NIOZ-UU159</name>
    <dbReference type="NCBI Taxonomy" id="2763270"/>
    <lineage>
        <taxon>Viruses</taxon>
    </lineage>
</organism>
<dbReference type="EMBL" id="MW030578">
    <property type="protein sequence ID" value="QPI16557.1"/>
    <property type="molecule type" value="Genomic_DNA"/>
</dbReference>
<protein>
    <submittedName>
        <fullName evidence="1">Uncharacterized protein</fullName>
    </submittedName>
</protein>
<proteinExistence type="predicted"/>
<sequence>MYFLHLSQYHSNFFFKHTLYNYFFSLSLSILLKFLLRLCNSYEIFDIEVATLTPYSSVKKLLNKLYKFSSVKSKSSSSSSSSSSSL</sequence>